<keyword evidence="2" id="KW-1185">Reference proteome</keyword>
<dbReference type="EMBL" id="QGMZ01000041">
    <property type="protein sequence ID" value="PWR70495.1"/>
    <property type="molecule type" value="Genomic_DNA"/>
</dbReference>
<evidence type="ECO:0000313" key="2">
    <source>
        <dbReference type="Proteomes" id="UP000245934"/>
    </source>
</evidence>
<reference evidence="1 2" key="1">
    <citation type="submission" date="2018-05" db="EMBL/GenBank/DDBJ databases">
        <title>Draft genome of Methanospirillum stamsii Pt1.</title>
        <authorList>
            <person name="Dueholm M.S."/>
            <person name="Nielsen P.H."/>
            <person name="Bakmann L.F."/>
            <person name="Otzen D.E."/>
        </authorList>
    </citation>
    <scope>NUCLEOTIDE SEQUENCE [LARGE SCALE GENOMIC DNA]</scope>
    <source>
        <strain evidence="1 2">Pt1</strain>
    </source>
</reference>
<comment type="caution">
    <text evidence="1">The sequence shown here is derived from an EMBL/GenBank/DDBJ whole genome shotgun (WGS) entry which is preliminary data.</text>
</comment>
<dbReference type="RefSeq" id="WP_109942056.1">
    <property type="nucleotide sequence ID" value="NZ_CP176366.1"/>
</dbReference>
<dbReference type="GeneID" id="97610268"/>
<organism evidence="1 2">
    <name type="scientific">Methanospirillum stamsii</name>
    <dbReference type="NCBI Taxonomy" id="1277351"/>
    <lineage>
        <taxon>Archaea</taxon>
        <taxon>Methanobacteriati</taxon>
        <taxon>Methanobacteriota</taxon>
        <taxon>Stenosarchaea group</taxon>
        <taxon>Methanomicrobia</taxon>
        <taxon>Methanomicrobiales</taxon>
        <taxon>Methanospirillaceae</taxon>
        <taxon>Methanospirillum</taxon>
    </lineage>
</organism>
<accession>A0A2V2MW64</accession>
<proteinExistence type="predicted"/>
<protein>
    <submittedName>
        <fullName evidence="1">Uncharacterized protein</fullName>
    </submittedName>
</protein>
<evidence type="ECO:0000313" key="1">
    <source>
        <dbReference type="EMBL" id="PWR70495.1"/>
    </source>
</evidence>
<sequence length="274" mass="30460">MKRYTIALFFFLVFLMMQGVLAESLISFNQAVKPNPYATDDLISRAGTMNIPAGLGILTTNEIIQPFWTPKGDILPIRVEFSPVDVNGPVADIEMIGTQFYQFGNEVKDLSFSNGVPLNMVMKYFINSSVQIPYYVILRNSLDKGDSIQNYNLVYSAEYEPLNLNLSAYLTGYPIGNYKTSMGELNLTTPEKMGLYQDLKGTLTDDITIDGTLNGPVWFGSWSSNWSVIEKDPSKAVGGQFMVIFNEDWSSFSGTRGNQHSCSNAGKFTGEMVT</sequence>
<name>A0A2V2MW64_9EURY</name>
<dbReference type="Proteomes" id="UP000245934">
    <property type="component" value="Unassembled WGS sequence"/>
</dbReference>
<dbReference type="AlphaFoldDB" id="A0A2V2MW64"/>
<gene>
    <name evidence="1" type="ORF">DLD82_15600</name>
</gene>